<dbReference type="PANTHER" id="PTHR46825">
    <property type="entry name" value="D-ALANYL-D-ALANINE-CARBOXYPEPTIDASE/ENDOPEPTIDASE AMPH"/>
    <property type="match status" value="1"/>
</dbReference>
<accession>A0A427YRA4</accession>
<gene>
    <name evidence="4" type="ORF">EHS25_006251</name>
</gene>
<comment type="caution">
    <text evidence="4">The sequence shown here is derived from an EMBL/GenBank/DDBJ whole genome shotgun (WGS) entry which is preliminary data.</text>
</comment>
<evidence type="ECO:0000313" key="4">
    <source>
        <dbReference type="EMBL" id="RSH93605.1"/>
    </source>
</evidence>
<sequence>MRLLSTLASLLAGVPYLGDLPYFHTGLADIDAGTHRLLPHSHLHSHSHHAGARPLVSHHLRVRLESMRERWAMKGFVVAVVASPEYTGDGWASEVLPFGQADHRGNPVTEDSLFAIASNSKLFTALSVGLLIENHTRLPNGELLAWDTKVKDVLPEWQLMDDPASPSSLVVVMRHLRPSTEIRQEFQYNNLHYTALSHIIPTLTGVPYIEYVQEHIFDPLGMNATYDSIKADESGRRTEGFSRQGRNKTLCAEEWEAQGKKRKHGHEHGHEREHRHEHEPQHQHQHEQTRPHKSKAVPKSCIGEVKSLGWWTPTDGIFEAGPGGVILSGNDMASDANSVVRVPGASPRQRAGLEATWTRWLRELLDPQILPRGVMSRITLPRTVMETMRHLPELSAVSYGLGQWMFTYRGRKTEGHGGDVPGQESLMVRLPDDGVGIFIATNDNEYGSQLAKVFQSVILDEMLGLERIDWEDRIMGLELTDLPTYPDAPSDPRPPPSEHVVAATYHNAGYGDMTLVPIHLNSSLSVAGLTTDLFVATIQAAGTPLNVTGPIYVAGINKVFTSHLVFTHFDGNLFNWTSLSVYDSPSGPDAHVVTIDKVGDAVVTDDGIGMFGNWWGAGEAVPKLHAREGEDVKVRAEVWYDKVAAA</sequence>
<dbReference type="AlphaFoldDB" id="A0A427YRA4"/>
<reference evidence="4 5" key="1">
    <citation type="submission" date="2018-11" db="EMBL/GenBank/DDBJ databases">
        <title>Genome sequence of Saitozyma podzolica DSM 27192.</title>
        <authorList>
            <person name="Aliyu H."/>
            <person name="Gorte O."/>
            <person name="Ochsenreither K."/>
        </authorList>
    </citation>
    <scope>NUCLEOTIDE SEQUENCE [LARGE SCALE GENOMIC DNA]</scope>
    <source>
        <strain evidence="4 5">DSM 27192</strain>
    </source>
</reference>
<comment type="similarity">
    <text evidence="1">Belongs to the peptidase S12 family.</text>
</comment>
<dbReference type="EMBL" id="RSCD01000003">
    <property type="protein sequence ID" value="RSH93605.1"/>
    <property type="molecule type" value="Genomic_DNA"/>
</dbReference>
<feature type="domain" description="Beta-lactamase-related" evidence="3">
    <location>
        <begin position="67"/>
        <end position="446"/>
    </location>
</feature>
<dbReference type="InterPro" id="IPR012338">
    <property type="entry name" value="Beta-lactam/transpept-like"/>
</dbReference>
<feature type="region of interest" description="Disordered" evidence="2">
    <location>
        <begin position="256"/>
        <end position="297"/>
    </location>
</feature>
<evidence type="ECO:0000313" key="5">
    <source>
        <dbReference type="Proteomes" id="UP000279259"/>
    </source>
</evidence>
<dbReference type="InterPro" id="IPR001466">
    <property type="entry name" value="Beta-lactam-related"/>
</dbReference>
<dbReference type="Pfam" id="PF00144">
    <property type="entry name" value="Beta-lactamase"/>
    <property type="match status" value="1"/>
</dbReference>
<dbReference type="Proteomes" id="UP000279259">
    <property type="component" value="Unassembled WGS sequence"/>
</dbReference>
<evidence type="ECO:0000259" key="3">
    <source>
        <dbReference type="Pfam" id="PF00144"/>
    </source>
</evidence>
<dbReference type="SUPFAM" id="SSF56601">
    <property type="entry name" value="beta-lactamase/transpeptidase-like"/>
    <property type="match status" value="1"/>
</dbReference>
<protein>
    <recommendedName>
        <fullName evidence="3">Beta-lactamase-related domain-containing protein</fullName>
    </recommendedName>
</protein>
<organism evidence="4 5">
    <name type="scientific">Saitozyma podzolica</name>
    <dbReference type="NCBI Taxonomy" id="1890683"/>
    <lineage>
        <taxon>Eukaryota</taxon>
        <taxon>Fungi</taxon>
        <taxon>Dikarya</taxon>
        <taxon>Basidiomycota</taxon>
        <taxon>Agaricomycotina</taxon>
        <taxon>Tremellomycetes</taxon>
        <taxon>Tremellales</taxon>
        <taxon>Trimorphomycetaceae</taxon>
        <taxon>Saitozyma</taxon>
    </lineage>
</organism>
<keyword evidence="5" id="KW-1185">Reference proteome</keyword>
<dbReference type="InterPro" id="IPR050491">
    <property type="entry name" value="AmpC-like"/>
</dbReference>
<dbReference type="STRING" id="1890683.A0A427YRA4"/>
<feature type="compositionally biased region" description="Basic and acidic residues" evidence="2">
    <location>
        <begin position="268"/>
        <end position="290"/>
    </location>
</feature>
<dbReference type="Gene3D" id="3.40.710.10">
    <property type="entry name" value="DD-peptidase/beta-lactamase superfamily"/>
    <property type="match status" value="3"/>
</dbReference>
<evidence type="ECO:0000256" key="1">
    <source>
        <dbReference type="ARBA" id="ARBA00038215"/>
    </source>
</evidence>
<name>A0A427YRA4_9TREE</name>
<proteinExistence type="inferred from homology"/>
<dbReference type="PANTHER" id="PTHR46825:SF9">
    <property type="entry name" value="BETA-LACTAMASE-RELATED DOMAIN-CONTAINING PROTEIN"/>
    <property type="match status" value="1"/>
</dbReference>
<evidence type="ECO:0000256" key="2">
    <source>
        <dbReference type="SAM" id="MobiDB-lite"/>
    </source>
</evidence>
<dbReference type="OrthoDB" id="5946976at2759"/>